<dbReference type="EMBL" id="JAFBEB010000020">
    <property type="protein sequence ID" value="MBM7592127.1"/>
    <property type="molecule type" value="Genomic_DNA"/>
</dbReference>
<name>A0A939BTS8_9BACL</name>
<gene>
    <name evidence="1" type="ORF">JOD01_003783</name>
</gene>
<evidence type="ECO:0000313" key="1">
    <source>
        <dbReference type="EMBL" id="MBM7592127.1"/>
    </source>
</evidence>
<dbReference type="Pfam" id="PF05768">
    <property type="entry name" value="Glrx-like"/>
    <property type="match status" value="1"/>
</dbReference>
<dbReference type="Gene3D" id="3.40.30.10">
    <property type="entry name" value="Glutaredoxin"/>
    <property type="match status" value="1"/>
</dbReference>
<dbReference type="AlphaFoldDB" id="A0A939BTS8"/>
<dbReference type="Proteomes" id="UP000717624">
    <property type="component" value="Unassembled WGS sequence"/>
</dbReference>
<evidence type="ECO:0000313" key="2">
    <source>
        <dbReference type="Proteomes" id="UP000717624"/>
    </source>
</evidence>
<dbReference type="PROSITE" id="PS51354">
    <property type="entry name" value="GLUTAREDOXIN_2"/>
    <property type="match status" value="1"/>
</dbReference>
<organism evidence="1 2">
    <name type="scientific">Brevibacillus fulvus</name>
    <dbReference type="NCBI Taxonomy" id="1125967"/>
    <lineage>
        <taxon>Bacteria</taxon>
        <taxon>Bacillati</taxon>
        <taxon>Bacillota</taxon>
        <taxon>Bacilli</taxon>
        <taxon>Bacillales</taxon>
        <taxon>Paenibacillaceae</taxon>
        <taxon>Brevibacillus</taxon>
    </lineage>
</organism>
<dbReference type="InterPro" id="IPR036249">
    <property type="entry name" value="Thioredoxin-like_sf"/>
</dbReference>
<accession>A0A939BTS8</accession>
<dbReference type="RefSeq" id="WP_204519786.1">
    <property type="nucleotide sequence ID" value="NZ_BAABIN010000018.1"/>
</dbReference>
<proteinExistence type="predicted"/>
<dbReference type="InterPro" id="IPR008554">
    <property type="entry name" value="Glutaredoxin-like"/>
</dbReference>
<reference evidence="1" key="1">
    <citation type="submission" date="2021-01" db="EMBL/GenBank/DDBJ databases">
        <title>Genomic Encyclopedia of Type Strains, Phase IV (KMG-IV): sequencing the most valuable type-strain genomes for metagenomic binning, comparative biology and taxonomic classification.</title>
        <authorList>
            <person name="Goeker M."/>
        </authorList>
    </citation>
    <scope>NUCLEOTIDE SEQUENCE</scope>
    <source>
        <strain evidence="1">DSM 25523</strain>
    </source>
</reference>
<dbReference type="SUPFAM" id="SSF52833">
    <property type="entry name" value="Thioredoxin-like"/>
    <property type="match status" value="1"/>
</dbReference>
<comment type="caution">
    <text evidence="1">The sequence shown here is derived from an EMBL/GenBank/DDBJ whole genome shotgun (WGS) entry which is preliminary data.</text>
</comment>
<keyword evidence="2" id="KW-1185">Reference proteome</keyword>
<sequence>MNGMAKFSVVLYGRAGCHLCEQVERMIQKVAVDYPLELTVIDIQSEMALEEKFMLTIPAVAIDGEEVFLSETSVVTEEQFRAELQKRTAAQS</sequence>
<protein>
    <submittedName>
        <fullName evidence="1">Glutaredoxin</fullName>
    </submittedName>
</protein>